<proteinExistence type="predicted"/>
<evidence type="ECO:0000313" key="4">
    <source>
        <dbReference type="Proteomes" id="UP000659654"/>
    </source>
</evidence>
<dbReference type="Proteomes" id="UP000659654">
    <property type="component" value="Unassembled WGS sequence"/>
</dbReference>
<feature type="chain" id="PRO_5035384838" evidence="2">
    <location>
        <begin position="17"/>
        <end position="395"/>
    </location>
</feature>
<keyword evidence="1" id="KW-0175">Coiled coil</keyword>
<keyword evidence="4" id="KW-1185">Reference proteome</keyword>
<gene>
    <name evidence="3" type="ORF">BXYJ_LOCUS3211</name>
</gene>
<feature type="signal peptide" evidence="2">
    <location>
        <begin position="1"/>
        <end position="16"/>
    </location>
</feature>
<evidence type="ECO:0000256" key="1">
    <source>
        <dbReference type="SAM" id="Coils"/>
    </source>
</evidence>
<dbReference type="Proteomes" id="UP000582659">
    <property type="component" value="Unassembled WGS sequence"/>
</dbReference>
<organism evidence="3 4">
    <name type="scientific">Bursaphelenchus xylophilus</name>
    <name type="common">Pinewood nematode worm</name>
    <name type="synonym">Aphelenchoides xylophilus</name>
    <dbReference type="NCBI Taxonomy" id="6326"/>
    <lineage>
        <taxon>Eukaryota</taxon>
        <taxon>Metazoa</taxon>
        <taxon>Ecdysozoa</taxon>
        <taxon>Nematoda</taxon>
        <taxon>Chromadorea</taxon>
        <taxon>Rhabditida</taxon>
        <taxon>Tylenchina</taxon>
        <taxon>Tylenchomorpha</taxon>
        <taxon>Aphelenchoidea</taxon>
        <taxon>Aphelenchoididae</taxon>
        <taxon>Bursaphelenchus</taxon>
    </lineage>
</organism>
<sequence length="395" mass="44608">MKFLVVAVCLLSYVAGLSQTLMLGPNHMDLDDIEQIKVFNNLKRISDDAGVRFTYESIKRVFDDLFEKANKVVEPGTNYPSSYPVEELQVELIDHPEINPRGPDYNKVLAKVEEVHGFLAAVLSELDRAPYDAVRDVARLLAKNEVTDTIRRNAQRFGETFDDIVHEVISIYLKGERKGLNLFNHVQKLLGIISKPEANKLIYEKELQNIDAVIKNASNEIAQITDNIRHGLDKIESDHHLPILNTLARELEKRILDLPENDPRGAYSFKGVAEKSAEVRNVLFPVLSDLQRAPYDVENLILHLLGKSPETNQVRKNLQSLGQNFGDVVKQLAANFASGAQRNVSIHHEAQALVDLLGQPSVLQYEYEEAMAAIDKKVGNQYVITEFNHVQRIKK</sequence>
<dbReference type="AlphaFoldDB" id="A0A7I8WNS4"/>
<reference evidence="3" key="1">
    <citation type="submission" date="2020-09" db="EMBL/GenBank/DDBJ databases">
        <authorList>
            <person name="Kikuchi T."/>
        </authorList>
    </citation>
    <scope>NUCLEOTIDE SEQUENCE</scope>
    <source>
        <strain evidence="3">Ka4C1</strain>
    </source>
</reference>
<dbReference type="EMBL" id="CAJFDI010000002">
    <property type="protein sequence ID" value="CAD5213800.1"/>
    <property type="molecule type" value="Genomic_DNA"/>
</dbReference>
<evidence type="ECO:0000313" key="3">
    <source>
        <dbReference type="EMBL" id="CAD5213800.1"/>
    </source>
</evidence>
<protein>
    <submittedName>
        <fullName evidence="3">(pine wood nematode) hypothetical protein</fullName>
    </submittedName>
</protein>
<dbReference type="EMBL" id="CAJFCV020000002">
    <property type="protein sequence ID" value="CAG9093379.1"/>
    <property type="molecule type" value="Genomic_DNA"/>
</dbReference>
<evidence type="ECO:0000256" key="2">
    <source>
        <dbReference type="SAM" id="SignalP"/>
    </source>
</evidence>
<accession>A0A7I8WNS4</accession>
<feature type="coiled-coil region" evidence="1">
    <location>
        <begin position="200"/>
        <end position="227"/>
    </location>
</feature>
<name>A0A7I8WNS4_BURXY</name>
<dbReference type="SMR" id="A0A7I8WNS4"/>
<comment type="caution">
    <text evidence="3">The sequence shown here is derived from an EMBL/GenBank/DDBJ whole genome shotgun (WGS) entry which is preliminary data.</text>
</comment>
<keyword evidence="2" id="KW-0732">Signal</keyword>